<keyword evidence="3" id="KW-1185">Reference proteome</keyword>
<feature type="compositionally biased region" description="Acidic residues" evidence="1">
    <location>
        <begin position="61"/>
        <end position="79"/>
    </location>
</feature>
<sequence length="79" mass="9125">MYNPSLRQIPRHLPADVIPLKQQSSLLDWLESNNRLIARDVQEPDYLHEEEISELMAVDDNPYDDLEDEAEDDSATGDE</sequence>
<dbReference type="Proteomes" id="UP000226442">
    <property type="component" value="Unassembled WGS sequence"/>
</dbReference>
<feature type="region of interest" description="Disordered" evidence="1">
    <location>
        <begin position="54"/>
        <end position="79"/>
    </location>
</feature>
<dbReference type="InterPro" id="IPR021481">
    <property type="entry name" value="DUF3134"/>
</dbReference>
<evidence type="ECO:0000313" key="3">
    <source>
        <dbReference type="Proteomes" id="UP000226442"/>
    </source>
</evidence>
<gene>
    <name evidence="2" type="ORF">CP500_007020</name>
</gene>
<comment type="caution">
    <text evidence="2">The sequence shown here is derived from an EMBL/GenBank/DDBJ whole genome shotgun (WGS) entry which is preliminary data.</text>
</comment>
<dbReference type="OrthoDB" id="542362at2"/>
<dbReference type="EMBL" id="NXIB02000030">
    <property type="protein sequence ID" value="PHX56132.1"/>
    <property type="molecule type" value="Genomic_DNA"/>
</dbReference>
<protein>
    <submittedName>
        <fullName evidence="2">DUF3134 domain-containing protein</fullName>
    </submittedName>
</protein>
<evidence type="ECO:0000256" key="1">
    <source>
        <dbReference type="SAM" id="MobiDB-lite"/>
    </source>
</evidence>
<evidence type="ECO:0000313" key="2">
    <source>
        <dbReference type="EMBL" id="PHX56132.1"/>
    </source>
</evidence>
<dbReference type="AlphaFoldDB" id="A0A2G4F2Z7"/>
<organism evidence="2 3">
    <name type="scientific">Tychonema bourrellyi FEM_GT703</name>
    <dbReference type="NCBI Taxonomy" id="2040638"/>
    <lineage>
        <taxon>Bacteria</taxon>
        <taxon>Bacillati</taxon>
        <taxon>Cyanobacteriota</taxon>
        <taxon>Cyanophyceae</taxon>
        <taxon>Oscillatoriophycideae</taxon>
        <taxon>Oscillatoriales</taxon>
        <taxon>Microcoleaceae</taxon>
        <taxon>Tychonema</taxon>
    </lineage>
</organism>
<name>A0A2G4F2Z7_9CYAN</name>
<reference evidence="2" key="1">
    <citation type="submission" date="2017-10" db="EMBL/GenBank/DDBJ databases">
        <title>Draft genome sequence of the planktic cyanobacteria Tychonema bourrellyi isolated from alpine lentic freshwater.</title>
        <authorList>
            <person name="Tett A."/>
            <person name="Armanini F."/>
            <person name="Asnicar F."/>
            <person name="Boscaini A."/>
            <person name="Pasolli E."/>
            <person name="Zolfo M."/>
            <person name="Donati C."/>
            <person name="Salmaso N."/>
            <person name="Segata N."/>
        </authorList>
    </citation>
    <scope>NUCLEOTIDE SEQUENCE</scope>
    <source>
        <strain evidence="2">FEM_GT703</strain>
    </source>
</reference>
<dbReference type="RefSeq" id="WP_096830482.1">
    <property type="nucleotide sequence ID" value="NZ_NXIB02000030.1"/>
</dbReference>
<proteinExistence type="predicted"/>
<accession>A0A2G4F2Z7</accession>
<dbReference type="Pfam" id="PF11332">
    <property type="entry name" value="DUF3134"/>
    <property type="match status" value="1"/>
</dbReference>